<dbReference type="InterPro" id="IPR023213">
    <property type="entry name" value="CAT-like_dom_sf"/>
</dbReference>
<dbReference type="InterPro" id="IPR045257">
    <property type="entry name" value="E2/Pdx1"/>
</dbReference>
<dbReference type="PANTHER" id="PTHR23151">
    <property type="entry name" value="DIHYDROLIPOAMIDE ACETYL/SUCCINYL-TRANSFERASE-RELATED"/>
    <property type="match status" value="1"/>
</dbReference>
<dbReference type="InterPro" id="IPR036625">
    <property type="entry name" value="E3-bd_dom_sf"/>
</dbReference>
<comment type="similarity">
    <text evidence="1">Belongs to the 2-oxoacid dehydrogenase family.</text>
</comment>
<dbReference type="Proteomes" id="UP000285301">
    <property type="component" value="Unassembled WGS sequence"/>
</dbReference>
<dbReference type="STRING" id="1965070.A0A443RP16"/>
<dbReference type="Gene3D" id="4.10.320.10">
    <property type="entry name" value="E3-binding domain"/>
    <property type="match status" value="1"/>
</dbReference>
<dbReference type="SUPFAM" id="SSF47005">
    <property type="entry name" value="Peripheral subunit-binding domain of 2-oxo acid dehydrogenase complex"/>
    <property type="match status" value="1"/>
</dbReference>
<dbReference type="PROSITE" id="PS51826">
    <property type="entry name" value="PSBD"/>
    <property type="match status" value="1"/>
</dbReference>
<dbReference type="InterPro" id="IPR001078">
    <property type="entry name" value="2-oxoacid_DH_actylTfrase"/>
</dbReference>
<keyword evidence="4" id="KW-1185">Reference proteome</keyword>
<dbReference type="SUPFAM" id="SSF52777">
    <property type="entry name" value="CoA-dependent acyltransferases"/>
    <property type="match status" value="1"/>
</dbReference>
<dbReference type="AlphaFoldDB" id="A0A443RP16"/>
<dbReference type="Pfam" id="PF00198">
    <property type="entry name" value="2-oxoacid_dh"/>
    <property type="match status" value="1"/>
</dbReference>
<dbReference type="Gene3D" id="3.30.559.10">
    <property type="entry name" value="Chloramphenicol acetyltransferase-like domain"/>
    <property type="match status" value="1"/>
</dbReference>
<feature type="domain" description="Peripheral subunit-binding (PSBD)" evidence="2">
    <location>
        <begin position="68"/>
        <end position="105"/>
    </location>
</feature>
<evidence type="ECO:0000313" key="4">
    <source>
        <dbReference type="Proteomes" id="UP000285301"/>
    </source>
</evidence>
<name>A0A443RP16_9ACAR</name>
<evidence type="ECO:0000256" key="1">
    <source>
        <dbReference type="ARBA" id="ARBA00007317"/>
    </source>
</evidence>
<dbReference type="OrthoDB" id="537444at2759"/>
<dbReference type="PANTHER" id="PTHR23151:SF90">
    <property type="entry name" value="DIHYDROLIPOYLLYSINE-RESIDUE ACETYLTRANSFERASE COMPONENT OF PYRUVATE DEHYDROGENASE COMPLEX, MITOCHONDRIAL-RELATED"/>
    <property type="match status" value="1"/>
</dbReference>
<evidence type="ECO:0000313" key="3">
    <source>
        <dbReference type="EMBL" id="RWS17005.1"/>
    </source>
</evidence>
<dbReference type="GO" id="GO:0016746">
    <property type="term" value="F:acyltransferase activity"/>
    <property type="evidence" value="ECO:0007669"/>
    <property type="project" value="InterPro"/>
</dbReference>
<accession>A0A443RP16</accession>
<proteinExistence type="inferred from homology"/>
<evidence type="ECO:0000259" key="2">
    <source>
        <dbReference type="PROSITE" id="PS51826"/>
    </source>
</evidence>
<dbReference type="GO" id="GO:0045254">
    <property type="term" value="C:pyruvate dehydrogenase complex"/>
    <property type="evidence" value="ECO:0007669"/>
    <property type="project" value="InterPro"/>
</dbReference>
<sequence length="373" mass="41437">MILNRNANSLFSNCFRNHYFLKRLNVFCGLQLLTEKCNACICLINNSNGDLHTRSVSTSQSVSRSKHLIGPSVRNLLHHYGIDRSEIKPSGPRNILLKSDVLHYIKQKNLKPGVSAKEKSSMATEAKRMVPRKEKFVDNELSNMRKTIAKRLTLSKTTIPHSYMTAECNISALLKQRQSFKKSGINVSVNDFVIKAVAVALKMVKEVNVLLDETKNVVKPLENVDISVAVATESGLITPIVKDANRLSVVEIGKTVKELADKAKKGKLQPHEFQGGTFSISNLGMFGITEFIAVINPPQSAILAVGTSRLTTTESGNIAQMMKVTLSYDARAIDEEKSAKFLEIFRDLVENPDKLDKLGDGSDFRRLNYLVNC</sequence>
<dbReference type="GO" id="GO:0005739">
    <property type="term" value="C:mitochondrion"/>
    <property type="evidence" value="ECO:0007669"/>
    <property type="project" value="TreeGrafter"/>
</dbReference>
<reference evidence="3 4" key="1">
    <citation type="journal article" date="2018" name="Gigascience">
        <title>Genomes of trombidid mites reveal novel predicted allergens and laterally-transferred genes associated with secondary metabolism.</title>
        <authorList>
            <person name="Dong X."/>
            <person name="Chaisiri K."/>
            <person name="Xia D."/>
            <person name="Armstrong S.D."/>
            <person name="Fang Y."/>
            <person name="Donnelly M.J."/>
            <person name="Kadowaki T."/>
            <person name="McGarry J.W."/>
            <person name="Darby A.C."/>
            <person name="Makepeace B.L."/>
        </authorList>
    </citation>
    <scope>NUCLEOTIDE SEQUENCE [LARGE SCALE GENOMIC DNA]</scope>
    <source>
        <strain evidence="3">UoL-WK</strain>
    </source>
</reference>
<protein>
    <submittedName>
        <fullName evidence="3">Dihydrolipoamide transacylase-like protein</fullName>
    </submittedName>
</protein>
<dbReference type="EMBL" id="NCKU01000136">
    <property type="protein sequence ID" value="RWS17005.1"/>
    <property type="molecule type" value="Genomic_DNA"/>
</dbReference>
<gene>
    <name evidence="3" type="ORF">B4U79_07014</name>
</gene>
<dbReference type="Pfam" id="PF02817">
    <property type="entry name" value="E3_binding"/>
    <property type="match status" value="1"/>
</dbReference>
<dbReference type="InterPro" id="IPR004167">
    <property type="entry name" value="PSBD"/>
</dbReference>
<comment type="caution">
    <text evidence="3">The sequence shown here is derived from an EMBL/GenBank/DDBJ whole genome shotgun (WGS) entry which is preliminary data.</text>
</comment>
<organism evidence="3 4">
    <name type="scientific">Dinothrombium tinctorium</name>
    <dbReference type="NCBI Taxonomy" id="1965070"/>
    <lineage>
        <taxon>Eukaryota</taxon>
        <taxon>Metazoa</taxon>
        <taxon>Ecdysozoa</taxon>
        <taxon>Arthropoda</taxon>
        <taxon>Chelicerata</taxon>
        <taxon>Arachnida</taxon>
        <taxon>Acari</taxon>
        <taxon>Acariformes</taxon>
        <taxon>Trombidiformes</taxon>
        <taxon>Prostigmata</taxon>
        <taxon>Anystina</taxon>
        <taxon>Parasitengona</taxon>
        <taxon>Trombidioidea</taxon>
        <taxon>Trombidiidae</taxon>
        <taxon>Dinothrombium</taxon>
    </lineage>
</organism>
<dbReference type="GO" id="GO:0006086">
    <property type="term" value="P:pyruvate decarboxylation to acetyl-CoA"/>
    <property type="evidence" value="ECO:0007669"/>
    <property type="project" value="InterPro"/>
</dbReference>